<protein>
    <submittedName>
        <fullName evidence="1">Uncharacterized protein</fullName>
    </submittedName>
</protein>
<dbReference type="AlphaFoldDB" id="A0A173UKI8"/>
<dbReference type="Proteomes" id="UP000095598">
    <property type="component" value="Unassembled WGS sequence"/>
</dbReference>
<accession>A0A173UKI8</accession>
<sequence>MNGIDKQWIKNIPKFESSDGRRLKFSDEFIKNKLYKALTNKEIICLARGEGRSFRLNDIILHPEILFDWGEKSMHAFLDNTQDEVRKFCDPRIINKERIIYYIEQYSNELKGYYRKYKYFECNDYDVNNFVENLILKVSIEESSSVLLCIKDWIIYALHTMGISEFKKISPCISCSYGEDRFKKAIKFGWGRRPYNKYCVIMDNWIHRHEEGIAYRRMEYVNEVLNRYGLKWFSNKHNEIMLKYGIFPQKLVGYYLLDRNLDNKINKYVINKHYVDKWEEDEEFEIGQSLYFDQKIDFEKLGMYNTIYQYDGQAFTIAGRRN</sequence>
<dbReference type="RefSeq" id="WP_055259670.1">
    <property type="nucleotide sequence ID" value="NZ_CYXT01000028.1"/>
</dbReference>
<proteinExistence type="predicted"/>
<evidence type="ECO:0000313" key="2">
    <source>
        <dbReference type="Proteomes" id="UP000095598"/>
    </source>
</evidence>
<dbReference type="EMBL" id="CYXT01000028">
    <property type="protein sequence ID" value="CUN14565.1"/>
    <property type="molecule type" value="Genomic_DNA"/>
</dbReference>
<gene>
    <name evidence="1" type="ORF">ERS852425_02918</name>
</gene>
<organism evidence="1 2">
    <name type="scientific">Anaerostipes hadrus</name>
    <dbReference type="NCBI Taxonomy" id="649756"/>
    <lineage>
        <taxon>Bacteria</taxon>
        <taxon>Bacillati</taxon>
        <taxon>Bacillota</taxon>
        <taxon>Clostridia</taxon>
        <taxon>Lachnospirales</taxon>
        <taxon>Lachnospiraceae</taxon>
        <taxon>Anaerostipes</taxon>
    </lineage>
</organism>
<reference evidence="1 2" key="1">
    <citation type="submission" date="2015-09" db="EMBL/GenBank/DDBJ databases">
        <authorList>
            <consortium name="Pathogen Informatics"/>
        </authorList>
    </citation>
    <scope>NUCLEOTIDE SEQUENCE [LARGE SCALE GENOMIC DNA]</scope>
    <source>
        <strain evidence="1 2">2789STDY5608868</strain>
    </source>
</reference>
<evidence type="ECO:0000313" key="1">
    <source>
        <dbReference type="EMBL" id="CUN14565.1"/>
    </source>
</evidence>
<name>A0A173UKI8_ANAHA</name>